<keyword evidence="5 7" id="KW-1133">Transmembrane helix</keyword>
<reference evidence="9" key="1">
    <citation type="journal article" date="2020" name="Stud. Mycol.">
        <title>101 Dothideomycetes genomes: a test case for predicting lifestyles and emergence of pathogens.</title>
        <authorList>
            <person name="Haridas S."/>
            <person name="Albert R."/>
            <person name="Binder M."/>
            <person name="Bloem J."/>
            <person name="Labutti K."/>
            <person name="Salamov A."/>
            <person name="Andreopoulos B."/>
            <person name="Baker S."/>
            <person name="Barry K."/>
            <person name="Bills G."/>
            <person name="Bluhm B."/>
            <person name="Cannon C."/>
            <person name="Castanera R."/>
            <person name="Culley D."/>
            <person name="Daum C."/>
            <person name="Ezra D."/>
            <person name="Gonzalez J."/>
            <person name="Henrissat B."/>
            <person name="Kuo A."/>
            <person name="Liang C."/>
            <person name="Lipzen A."/>
            <person name="Lutzoni F."/>
            <person name="Magnuson J."/>
            <person name="Mondo S."/>
            <person name="Nolan M."/>
            <person name="Ohm R."/>
            <person name="Pangilinan J."/>
            <person name="Park H.-J."/>
            <person name="Ramirez L."/>
            <person name="Alfaro M."/>
            <person name="Sun H."/>
            <person name="Tritt A."/>
            <person name="Yoshinaga Y."/>
            <person name="Zwiers L.-H."/>
            <person name="Turgeon B."/>
            <person name="Goodwin S."/>
            <person name="Spatafora J."/>
            <person name="Crous P."/>
            <person name="Grigoriev I."/>
        </authorList>
    </citation>
    <scope>NUCLEOTIDE SEQUENCE</scope>
    <source>
        <strain evidence="9">CBS 121410</strain>
    </source>
</reference>
<dbReference type="GO" id="GO:0005789">
    <property type="term" value="C:endoplasmic reticulum membrane"/>
    <property type="evidence" value="ECO:0007669"/>
    <property type="project" value="UniProtKB-SubCell"/>
</dbReference>
<keyword evidence="4 7" id="KW-0256">Endoplasmic reticulum</keyword>
<dbReference type="Proteomes" id="UP000799776">
    <property type="component" value="Unassembled WGS sequence"/>
</dbReference>
<evidence type="ECO:0000256" key="5">
    <source>
        <dbReference type="ARBA" id="ARBA00022989"/>
    </source>
</evidence>
<proteinExistence type="inferred from homology"/>
<dbReference type="InterPro" id="IPR016964">
    <property type="entry name" value="Sigma2_recept"/>
</dbReference>
<evidence type="ECO:0000256" key="4">
    <source>
        <dbReference type="ARBA" id="ARBA00022824"/>
    </source>
</evidence>
<comment type="caution">
    <text evidence="9">The sequence shown here is derived from an EMBL/GenBank/DDBJ whole genome shotgun (WGS) entry which is preliminary data.</text>
</comment>
<dbReference type="PANTHER" id="PTHR31204">
    <property type="entry name" value="SIGMA INTRACELLULAR RECEPTOR 2"/>
    <property type="match status" value="1"/>
</dbReference>
<evidence type="ECO:0000256" key="3">
    <source>
        <dbReference type="ARBA" id="ARBA00022692"/>
    </source>
</evidence>
<evidence type="ECO:0000313" key="10">
    <source>
        <dbReference type="Proteomes" id="UP000799776"/>
    </source>
</evidence>
<evidence type="ECO:0000259" key="8">
    <source>
        <dbReference type="PROSITE" id="PS51751"/>
    </source>
</evidence>
<dbReference type="AlphaFoldDB" id="A0A9P4I4P5"/>
<dbReference type="Pfam" id="PF05241">
    <property type="entry name" value="EBP"/>
    <property type="match status" value="1"/>
</dbReference>
<dbReference type="InterPro" id="IPR051987">
    <property type="entry name" value="Sigma-2_receptor-like"/>
</dbReference>
<gene>
    <name evidence="9" type="ORF">K490DRAFT_61186</name>
</gene>
<protein>
    <recommendedName>
        <fullName evidence="7">Efficient mitochondria targeting-associated protein 19</fullName>
    </recommendedName>
</protein>
<organism evidence="9 10">
    <name type="scientific">Saccharata proteae CBS 121410</name>
    <dbReference type="NCBI Taxonomy" id="1314787"/>
    <lineage>
        <taxon>Eukaryota</taxon>
        <taxon>Fungi</taxon>
        <taxon>Dikarya</taxon>
        <taxon>Ascomycota</taxon>
        <taxon>Pezizomycotina</taxon>
        <taxon>Dothideomycetes</taxon>
        <taxon>Dothideomycetes incertae sedis</taxon>
        <taxon>Botryosphaeriales</taxon>
        <taxon>Saccharataceae</taxon>
        <taxon>Saccharata</taxon>
    </lineage>
</organism>
<feature type="transmembrane region" description="Helical" evidence="7">
    <location>
        <begin position="68"/>
        <end position="88"/>
    </location>
</feature>
<sequence length="172" mass="19932">MARSIFSRKRDLLYLVFFLIHLPVIFLVDATALYPEWARLDFMVQLRKYYVDTYQDQFFMKPPAWFGLYTWMELLYHAPLSAWAIGALIRDDPKVPLHLLIYACQTGMTTVTCIADYLSWQNFSSEQKMSLGALYVPYLALACFMGVDMMGRLNKKLNATLAVPNPPAKKRL</sequence>
<evidence type="ECO:0000256" key="7">
    <source>
        <dbReference type="PIRNR" id="PIRNR031032"/>
    </source>
</evidence>
<evidence type="ECO:0000256" key="2">
    <source>
        <dbReference type="ARBA" id="ARBA00009096"/>
    </source>
</evidence>
<dbReference type="PANTHER" id="PTHR31204:SF1">
    <property type="entry name" value="SIGMA INTRACELLULAR RECEPTOR 2"/>
    <property type="match status" value="1"/>
</dbReference>
<evidence type="ECO:0000256" key="1">
    <source>
        <dbReference type="ARBA" id="ARBA00004477"/>
    </source>
</evidence>
<feature type="transmembrane region" description="Helical" evidence="7">
    <location>
        <begin position="100"/>
        <end position="120"/>
    </location>
</feature>
<dbReference type="PROSITE" id="PS51751">
    <property type="entry name" value="EXPERA"/>
    <property type="match status" value="1"/>
</dbReference>
<feature type="transmembrane region" description="Helical" evidence="7">
    <location>
        <begin position="132"/>
        <end position="151"/>
    </location>
</feature>
<feature type="domain" description="EXPERA" evidence="8">
    <location>
        <begin position="10"/>
        <end position="146"/>
    </location>
</feature>
<feature type="transmembrane region" description="Helical" evidence="7">
    <location>
        <begin position="12"/>
        <end position="34"/>
    </location>
</feature>
<dbReference type="InterPro" id="IPR033118">
    <property type="entry name" value="EXPERA"/>
</dbReference>
<name>A0A9P4I4P5_9PEZI</name>
<keyword evidence="3 7" id="KW-0812">Transmembrane</keyword>
<evidence type="ECO:0000313" key="9">
    <source>
        <dbReference type="EMBL" id="KAF2091756.1"/>
    </source>
</evidence>
<keyword evidence="6 7" id="KW-0472">Membrane</keyword>
<keyword evidence="10" id="KW-1185">Reference proteome</keyword>
<accession>A0A9P4I4P5</accession>
<comment type="similarity">
    <text evidence="2">Belongs to the TMEM97/sigma-2 receptor family.</text>
</comment>
<dbReference type="EMBL" id="ML978711">
    <property type="protein sequence ID" value="KAF2091756.1"/>
    <property type="molecule type" value="Genomic_DNA"/>
</dbReference>
<comment type="subcellular location">
    <subcellularLocation>
        <location evidence="1">Endoplasmic reticulum membrane</location>
        <topology evidence="1">Multi-pass membrane protein</topology>
    </subcellularLocation>
</comment>
<dbReference type="PIRSF" id="PIRSF031032">
    <property type="entry name" value="TMP_97_prd"/>
    <property type="match status" value="1"/>
</dbReference>
<dbReference type="OrthoDB" id="433124at2759"/>
<evidence type="ECO:0000256" key="6">
    <source>
        <dbReference type="ARBA" id="ARBA00023136"/>
    </source>
</evidence>